<keyword evidence="1" id="KW-0472">Membrane</keyword>
<proteinExistence type="predicted"/>
<accession>A0A1T4USC3</accession>
<name>A0A1T4USC3_9GAMM</name>
<protein>
    <submittedName>
        <fullName evidence="2">Uncharacterized protein</fullName>
    </submittedName>
</protein>
<evidence type="ECO:0000313" key="3">
    <source>
        <dbReference type="Proteomes" id="UP000191116"/>
    </source>
</evidence>
<reference evidence="2 3" key="1">
    <citation type="submission" date="2017-02" db="EMBL/GenBank/DDBJ databases">
        <authorList>
            <person name="Peterson S.W."/>
        </authorList>
    </citation>
    <scope>NUCLEOTIDE SEQUENCE [LARGE SCALE GENOMIC DNA]</scope>
    <source>
        <strain evidence="2 3">CECT 9189</strain>
    </source>
</reference>
<dbReference type="Proteomes" id="UP000191116">
    <property type="component" value="Unassembled WGS sequence"/>
</dbReference>
<gene>
    <name evidence="2" type="ORF">CZ814_03629</name>
</gene>
<dbReference type="AlphaFoldDB" id="A0A1T4USC3"/>
<organism evidence="2 3">
    <name type="scientific">Photobacterium toruni</name>
    <dbReference type="NCBI Taxonomy" id="1935446"/>
    <lineage>
        <taxon>Bacteria</taxon>
        <taxon>Pseudomonadati</taxon>
        <taxon>Pseudomonadota</taxon>
        <taxon>Gammaproteobacteria</taxon>
        <taxon>Vibrionales</taxon>
        <taxon>Vibrionaceae</taxon>
        <taxon>Photobacterium</taxon>
    </lineage>
</organism>
<dbReference type="EMBL" id="FUWP01000030">
    <property type="protein sequence ID" value="SKA55548.1"/>
    <property type="molecule type" value="Genomic_DNA"/>
</dbReference>
<sequence>MPFFAGKKPTITKIRQQINNENKQGNKRSYLWDHALLSSHNDINKANRLYIKLRSKEIIVDHKMHCLKIKSRKELLTVSIICLVMILVTTFLLYEFIFHYI</sequence>
<feature type="transmembrane region" description="Helical" evidence="1">
    <location>
        <begin position="75"/>
        <end position="97"/>
    </location>
</feature>
<evidence type="ECO:0000256" key="1">
    <source>
        <dbReference type="SAM" id="Phobius"/>
    </source>
</evidence>
<evidence type="ECO:0000313" key="2">
    <source>
        <dbReference type="EMBL" id="SKA55548.1"/>
    </source>
</evidence>
<keyword evidence="1" id="KW-0812">Transmembrane</keyword>
<keyword evidence="1" id="KW-1133">Transmembrane helix</keyword>